<organism evidence="2">
    <name type="scientific">viral metagenome</name>
    <dbReference type="NCBI Taxonomy" id="1070528"/>
    <lineage>
        <taxon>unclassified sequences</taxon>
        <taxon>metagenomes</taxon>
        <taxon>organismal metagenomes</taxon>
    </lineage>
</organism>
<feature type="domain" description="FCP1 homology" evidence="1">
    <location>
        <begin position="3"/>
        <end position="170"/>
    </location>
</feature>
<dbReference type="AlphaFoldDB" id="A0A6C0B8W2"/>
<name>A0A6C0B8W2_9ZZZZ</name>
<evidence type="ECO:0000259" key="1">
    <source>
        <dbReference type="Pfam" id="PF03031"/>
    </source>
</evidence>
<dbReference type="InterPro" id="IPR004274">
    <property type="entry name" value="FCP1_dom"/>
</dbReference>
<dbReference type="CDD" id="cd01427">
    <property type="entry name" value="HAD_like"/>
    <property type="match status" value="1"/>
</dbReference>
<proteinExistence type="predicted"/>
<protein>
    <recommendedName>
        <fullName evidence="1">FCP1 homology domain-containing protein</fullName>
    </recommendedName>
</protein>
<sequence length="177" mass="21190">MNIIVFDVDETLGAFYEFSQFCDKAVNTKLTYPLFRYLLDSNPKFLQPNILSVLQYIRRHKNKNCKVVMFTNNQGHPIWIQFIKLYLHEKLNYELFDKVVYAKKYEPKRKEESKCLNDFWSCTQYPPNSKVLFFDDQKHPYMLAPNVTYINVPAYMTKTHRDISHHLLEFIADFLGI</sequence>
<dbReference type="InterPro" id="IPR023214">
    <property type="entry name" value="HAD_sf"/>
</dbReference>
<reference evidence="2" key="1">
    <citation type="journal article" date="2020" name="Nature">
        <title>Giant virus diversity and host interactions through global metagenomics.</title>
        <authorList>
            <person name="Schulz F."/>
            <person name="Roux S."/>
            <person name="Paez-Espino D."/>
            <person name="Jungbluth S."/>
            <person name="Walsh D.A."/>
            <person name="Denef V.J."/>
            <person name="McMahon K.D."/>
            <person name="Konstantinidis K.T."/>
            <person name="Eloe-Fadrosh E.A."/>
            <person name="Kyrpides N.C."/>
            <person name="Woyke T."/>
        </authorList>
    </citation>
    <scope>NUCLEOTIDE SEQUENCE</scope>
    <source>
        <strain evidence="2">GVMAG-M-3300010158-55</strain>
    </source>
</reference>
<accession>A0A6C0B8W2</accession>
<dbReference type="SUPFAM" id="SSF56784">
    <property type="entry name" value="HAD-like"/>
    <property type="match status" value="1"/>
</dbReference>
<dbReference type="Gene3D" id="3.40.50.1000">
    <property type="entry name" value="HAD superfamily/HAD-like"/>
    <property type="match status" value="1"/>
</dbReference>
<dbReference type="InterPro" id="IPR036412">
    <property type="entry name" value="HAD-like_sf"/>
</dbReference>
<evidence type="ECO:0000313" key="2">
    <source>
        <dbReference type="EMBL" id="QHS88480.1"/>
    </source>
</evidence>
<dbReference type="EMBL" id="MN739097">
    <property type="protein sequence ID" value="QHS88480.1"/>
    <property type="molecule type" value="Genomic_DNA"/>
</dbReference>
<dbReference type="Pfam" id="PF03031">
    <property type="entry name" value="NIF"/>
    <property type="match status" value="1"/>
</dbReference>